<reference evidence="3" key="1">
    <citation type="journal article" date="2023" name="G3 (Bethesda)">
        <title>A reference genome for the long-term kleptoplast-retaining sea slug Elysia crispata morphotype clarki.</title>
        <authorList>
            <person name="Eastman K.E."/>
            <person name="Pendleton A.L."/>
            <person name="Shaikh M.A."/>
            <person name="Suttiyut T."/>
            <person name="Ogas R."/>
            <person name="Tomko P."/>
            <person name="Gavelis G."/>
            <person name="Widhalm J.R."/>
            <person name="Wisecaver J.H."/>
        </authorList>
    </citation>
    <scope>NUCLEOTIDE SEQUENCE</scope>
    <source>
        <strain evidence="3">ECLA1</strain>
    </source>
</reference>
<keyword evidence="2" id="KW-0472">Membrane</keyword>
<feature type="compositionally biased region" description="Basic and acidic residues" evidence="1">
    <location>
        <begin position="19"/>
        <end position="40"/>
    </location>
</feature>
<sequence length="147" mass="16004">MNQLRAWLYGHDSNSVSRFKNDNSKGSDVISRHLADENNTKESSGGSGGSENNFKRAILKIIPLAPGDCLECKLVGSGVMMMSGMIVITSAMKASSRKAEKVPLKGPRKTLYYAICVGLFVAFETAAICRLFDLGLFTKHMGQAKLR</sequence>
<evidence type="ECO:0000313" key="3">
    <source>
        <dbReference type="EMBL" id="KAK3700286.1"/>
    </source>
</evidence>
<accession>A0AAE0XNR6</accession>
<keyword evidence="2" id="KW-1133">Transmembrane helix</keyword>
<gene>
    <name evidence="3" type="ORF">RRG08_033563</name>
</gene>
<evidence type="ECO:0000256" key="1">
    <source>
        <dbReference type="SAM" id="MobiDB-lite"/>
    </source>
</evidence>
<dbReference type="Proteomes" id="UP001283361">
    <property type="component" value="Unassembled WGS sequence"/>
</dbReference>
<comment type="caution">
    <text evidence="3">The sequence shown here is derived from an EMBL/GenBank/DDBJ whole genome shotgun (WGS) entry which is preliminary data.</text>
</comment>
<name>A0AAE0XNR6_9GAST</name>
<protein>
    <submittedName>
        <fullName evidence="3">Uncharacterized protein</fullName>
    </submittedName>
</protein>
<evidence type="ECO:0000256" key="2">
    <source>
        <dbReference type="SAM" id="Phobius"/>
    </source>
</evidence>
<keyword evidence="2" id="KW-0812">Transmembrane</keyword>
<dbReference type="AlphaFoldDB" id="A0AAE0XNR6"/>
<proteinExistence type="predicted"/>
<dbReference type="EMBL" id="JAWDGP010007919">
    <property type="protein sequence ID" value="KAK3700286.1"/>
    <property type="molecule type" value="Genomic_DNA"/>
</dbReference>
<evidence type="ECO:0000313" key="4">
    <source>
        <dbReference type="Proteomes" id="UP001283361"/>
    </source>
</evidence>
<feature type="transmembrane region" description="Helical" evidence="2">
    <location>
        <begin position="112"/>
        <end position="137"/>
    </location>
</feature>
<feature type="region of interest" description="Disordered" evidence="1">
    <location>
        <begin position="19"/>
        <end position="50"/>
    </location>
</feature>
<keyword evidence="4" id="KW-1185">Reference proteome</keyword>
<organism evidence="3 4">
    <name type="scientific">Elysia crispata</name>
    <name type="common">lettuce slug</name>
    <dbReference type="NCBI Taxonomy" id="231223"/>
    <lineage>
        <taxon>Eukaryota</taxon>
        <taxon>Metazoa</taxon>
        <taxon>Spiralia</taxon>
        <taxon>Lophotrochozoa</taxon>
        <taxon>Mollusca</taxon>
        <taxon>Gastropoda</taxon>
        <taxon>Heterobranchia</taxon>
        <taxon>Euthyneura</taxon>
        <taxon>Panpulmonata</taxon>
        <taxon>Sacoglossa</taxon>
        <taxon>Placobranchoidea</taxon>
        <taxon>Plakobranchidae</taxon>
        <taxon>Elysia</taxon>
    </lineage>
</organism>